<gene>
    <name evidence="11" type="ORF">EIP91_002353</name>
</gene>
<dbReference type="InterPro" id="IPR036390">
    <property type="entry name" value="WH_DNA-bd_sf"/>
</dbReference>
<feature type="compositionally biased region" description="Basic residues" evidence="7">
    <location>
        <begin position="599"/>
        <end position="608"/>
    </location>
</feature>
<evidence type="ECO:0000256" key="6">
    <source>
        <dbReference type="SAM" id="Coils"/>
    </source>
</evidence>
<dbReference type="SUPFAM" id="SSF46785">
    <property type="entry name" value="Winged helix' DNA-binding domain"/>
    <property type="match status" value="1"/>
</dbReference>
<feature type="region of interest" description="Disordered" evidence="7">
    <location>
        <begin position="2392"/>
        <end position="2417"/>
    </location>
</feature>
<evidence type="ECO:0000313" key="11">
    <source>
        <dbReference type="EMBL" id="TCD70634.1"/>
    </source>
</evidence>
<evidence type="ECO:0000313" key="12">
    <source>
        <dbReference type="Proteomes" id="UP000292702"/>
    </source>
</evidence>
<comment type="caution">
    <text evidence="11">The sequence shown here is derived from an EMBL/GenBank/DDBJ whole genome shotgun (WGS) entry which is preliminary data.</text>
</comment>
<dbReference type="Proteomes" id="UP000292702">
    <property type="component" value="Unassembled WGS sequence"/>
</dbReference>
<feature type="domain" description="B-block binding subunit of TFIIIC" evidence="9">
    <location>
        <begin position="133"/>
        <end position="183"/>
    </location>
</feature>
<evidence type="ECO:0000256" key="4">
    <source>
        <dbReference type="ARBA" id="ARBA00023163"/>
    </source>
</evidence>
<dbReference type="GO" id="GO:0006384">
    <property type="term" value="P:transcription initiation at RNA polymerase III promoter"/>
    <property type="evidence" value="ECO:0007669"/>
    <property type="project" value="InterPro"/>
</dbReference>
<keyword evidence="8" id="KW-0812">Transmembrane</keyword>
<feature type="compositionally biased region" description="Low complexity" evidence="7">
    <location>
        <begin position="2332"/>
        <end position="2349"/>
    </location>
</feature>
<comment type="subcellular location">
    <subcellularLocation>
        <location evidence="1">Nucleus</location>
    </subcellularLocation>
</comment>
<keyword evidence="3" id="KW-0238">DNA-binding</keyword>
<dbReference type="CDD" id="cd16169">
    <property type="entry name" value="Tau138_eWH"/>
    <property type="match status" value="1"/>
</dbReference>
<feature type="transmembrane region" description="Helical" evidence="8">
    <location>
        <begin position="2661"/>
        <end position="2682"/>
    </location>
</feature>
<dbReference type="InterPro" id="IPR007309">
    <property type="entry name" value="TFIIIC_Bblock-bd"/>
</dbReference>
<feature type="region of interest" description="Disordered" evidence="7">
    <location>
        <begin position="1846"/>
        <end position="1871"/>
    </location>
</feature>
<dbReference type="InterPro" id="IPR046488">
    <property type="entry name" value="Sfc3/Tfc3_C"/>
</dbReference>
<evidence type="ECO:0000256" key="7">
    <source>
        <dbReference type="SAM" id="MobiDB-lite"/>
    </source>
</evidence>
<feature type="compositionally biased region" description="Low complexity" evidence="7">
    <location>
        <begin position="712"/>
        <end position="724"/>
    </location>
</feature>
<feature type="region of interest" description="Disordered" evidence="7">
    <location>
        <begin position="1461"/>
        <end position="1486"/>
    </location>
</feature>
<protein>
    <submittedName>
        <fullName evidence="11">Uncharacterized protein</fullName>
    </submittedName>
</protein>
<dbReference type="STRING" id="92696.A0A4R0S2J5"/>
<dbReference type="InterPro" id="IPR035625">
    <property type="entry name" value="Tfc3-like_eWH"/>
</dbReference>
<keyword evidence="4" id="KW-0804">Transcription</keyword>
<dbReference type="GO" id="GO:0000127">
    <property type="term" value="C:transcription factor TFIIIC complex"/>
    <property type="evidence" value="ECO:0007669"/>
    <property type="project" value="InterPro"/>
</dbReference>
<dbReference type="GO" id="GO:0042791">
    <property type="term" value="P:5S class rRNA transcription by RNA polymerase III"/>
    <property type="evidence" value="ECO:0007669"/>
    <property type="project" value="TreeGrafter"/>
</dbReference>
<dbReference type="GO" id="GO:0003677">
    <property type="term" value="F:DNA binding"/>
    <property type="evidence" value="ECO:0007669"/>
    <property type="project" value="UniProtKB-KW"/>
</dbReference>
<name>A0A4R0S2J5_9APHY</name>
<feature type="transmembrane region" description="Helical" evidence="8">
    <location>
        <begin position="2468"/>
        <end position="2486"/>
    </location>
</feature>
<evidence type="ECO:0000259" key="9">
    <source>
        <dbReference type="Pfam" id="PF04182"/>
    </source>
</evidence>
<dbReference type="PANTHER" id="PTHR15180:SF1">
    <property type="entry name" value="GENERAL TRANSCRIPTION FACTOR 3C POLYPEPTIDE 1"/>
    <property type="match status" value="1"/>
</dbReference>
<evidence type="ECO:0000256" key="3">
    <source>
        <dbReference type="ARBA" id="ARBA00023125"/>
    </source>
</evidence>
<proteinExistence type="predicted"/>
<feature type="transmembrane region" description="Helical" evidence="8">
    <location>
        <begin position="2588"/>
        <end position="2614"/>
    </location>
</feature>
<dbReference type="Pfam" id="PF04182">
    <property type="entry name" value="B-block_TFIIIC"/>
    <property type="match status" value="1"/>
</dbReference>
<feature type="coiled-coil region" evidence="6">
    <location>
        <begin position="1386"/>
        <end position="1413"/>
    </location>
</feature>
<dbReference type="EMBL" id="RWJN01000017">
    <property type="protein sequence ID" value="TCD70634.1"/>
    <property type="molecule type" value="Genomic_DNA"/>
</dbReference>
<keyword evidence="5" id="KW-0539">Nucleus</keyword>
<dbReference type="PANTHER" id="PTHR15180">
    <property type="entry name" value="GENERAL TRANSCRIPTION FACTOR 3C POLYPEPTIDE 1"/>
    <property type="match status" value="1"/>
</dbReference>
<reference evidence="11 12" key="1">
    <citation type="submission" date="2018-11" db="EMBL/GenBank/DDBJ databases">
        <title>Genome assembly of Steccherinum ochraceum LE-BIN_3174, the white-rot fungus of the Steccherinaceae family (The Residual Polyporoid clade, Polyporales, Basidiomycota).</title>
        <authorList>
            <person name="Fedorova T.V."/>
            <person name="Glazunova O.A."/>
            <person name="Landesman E.O."/>
            <person name="Moiseenko K.V."/>
            <person name="Psurtseva N.V."/>
            <person name="Savinova O.S."/>
            <person name="Shakhova N.V."/>
            <person name="Tyazhelova T.V."/>
            <person name="Vasina D.V."/>
        </authorList>
    </citation>
    <scope>NUCLEOTIDE SEQUENCE [LARGE SCALE GENOMIC DNA]</scope>
    <source>
        <strain evidence="11 12">LE-BIN_3174</strain>
    </source>
</reference>
<dbReference type="Pfam" id="PF20222">
    <property type="entry name" value="DUF6581"/>
    <property type="match status" value="1"/>
</dbReference>
<keyword evidence="2" id="KW-0597">Phosphoprotein</keyword>
<feature type="compositionally biased region" description="Pro residues" evidence="7">
    <location>
        <begin position="517"/>
        <end position="526"/>
    </location>
</feature>
<dbReference type="GO" id="GO:0005634">
    <property type="term" value="C:nucleus"/>
    <property type="evidence" value="ECO:0007669"/>
    <property type="project" value="UniProtKB-SubCell"/>
</dbReference>
<evidence type="ECO:0000256" key="8">
    <source>
        <dbReference type="SAM" id="Phobius"/>
    </source>
</evidence>
<evidence type="ECO:0000256" key="5">
    <source>
        <dbReference type="ARBA" id="ARBA00023242"/>
    </source>
</evidence>
<feature type="compositionally biased region" description="Acidic residues" evidence="7">
    <location>
        <begin position="572"/>
        <end position="583"/>
    </location>
</feature>
<evidence type="ECO:0000259" key="10">
    <source>
        <dbReference type="Pfam" id="PF20222"/>
    </source>
</evidence>
<feature type="compositionally biased region" description="Polar residues" evidence="7">
    <location>
        <begin position="762"/>
        <end position="780"/>
    </location>
</feature>
<sequence>MDEVIGHCMRELAFDGDLDFYESHSSSQAQKLDDAFYAFFWSVIVQQPGVRVGKLPEIVPADVEDEGPRRKSGTTHSKGQESVELVAIEDAAVRPLDDLVTEYGDQLRIAVERDRVSMALIGSHIRPAKLTPPVFTALQLVARGRDAGISTIELSDQAGYDAKTCHYLISKLLELNLVEKRKKTGVGAHVIIHKYFFERSPVWQAVVAEEAEAADTDLIKAELEGEDEGDDDVVTQANVTFEPLDSKHLASLPIIRARIVKLLQASPYHMHPVKNIMLRIVRVHFGGGKEPDSDIPGRASNLDRERVTGEKVQTPHPTRKGANLMLIRLLSADEQKDVGDEEDAEAEDDDDIEENVFRLKGNETLHRQLIELVEASGTEGTTVTSLSQSLCNFDRRIVELLLTRLEQYPPPPHLADLGICQLQESAGRERRFKFFTMANFHALSQKEGMSSAYLDNDLSHAGEFMDADEELFFDEEQDHDKFVDNFVRAALPGTKGKALKTPATPKVKKPAKEKAPPKPPKPPKPSKPPKHKNPVLADGTVKKGRPRKYARGDGQDGSTPAPRGTKRKREEEVSEVPVEEPGADTETAQAQVEDAPPPPKKRRGRPPKAKPLPPTETPEASASADVEMVTEQPAAPTPDVPEPITPKTRGRKSQAPAETPRQRRTSRRLTNVTQEEAEHPGVDTADAQATIVPDTPPVEPEPSVPEESIARPSSSTVLPPASSSNLDKSFNTITAPNVAQSPVPTTSTSAAPIVPPDGVPESASSLSLDPSLQLHDSSLISFDAPTESDPATSTTKRAHSASTPASDHPSKRAKTAGPESERVKGNISHARREKELLQVVIEADGFINVSTKEFAEAHAALVDRMMKAGEPVSSRVTTARVDKRTVESTLNSLEAKGKIKLISSSVTLVTGSVRKIKVAYLPEKSEEELASFLSDIGRTILPFGPSPHVRVVDTPISLPKRKESRAKTTPAPAPPRTVPVSIHYANTNNSTEAAKSLPQRDEADNPDSFLTDRDTIAQLYGFVPGKVARAEALHVLTLQQFESQADLPGIVSRDARIINVSFYTQSITVASYCSLVKTLETSTELSNLLESPQGPKTLLSDLPVSVQRLLQIDKTRSQTRILDLLDVLHALGLVVPLRPATSDHSAVSIPPSGSHPTSFEEVEDDAGEQGNTQYWKFTTSAPIFLWSLKDKDVPPKFWKDVPVGSAQEAESYWSDLETACLKPKSSASIAATLPESTREFKIPSNMLKLIRRIRAWSTEYSLSSDQTEYMRRFVSVPNRMTPLQDSENGPTQMAKISSVTSAPLDVVKQFYEREFLRITSESEKLQSKSQKRTDERTKNKESLMQRAASAKQQRENVWDELVRKVHPEPLKGTIGARVRRVRTRFLQSSGTDLEKWETEIAQAIEEAKLAAAKVIGAIRPAAPAIAASASTSSAGQQLMPPPTIARSVPEKSVETLIAQQGPPLEAKAPVKKKKKGKEAGEESATDVRRRHRFQWTRDYDDLARDASAIIRARCRNGARLDWAALEQVFPAVPRNSVRQRVISLLKEAGAEAYMKRLEDRWYELWVQHRGTDALPDPDPESPSNLDMIAHVKFLRNHVDKTALRIGFVETEQAITVTLPSSVADFEKSWHVSEKGVAAPMYDFMWSLPSEESREKHLLQMALVSDVYELPQVRSYSSEAVHVADAALKMALGTPNDTYDLEAASALLKSVGEGPVTTATADLLERGVLSKVVRDPSKSKPGRTLRISEINQNALGGSISAELYQDAAAYEEFFLKGDGATEWREWTLLATDGDTAALIDLVSENKIELKLDTSLMKFAHNGDIDWNSKKIDDDDIEIAVHARSLMTPPAAAEEASPSPGPAPDTSTLDLPATSVGPDLHGYTNAVDPAACRKNTAGPVDCDECLEESAKSLGATLNTDESSISSLLQSYLAQAVSKGLTKAQLKANFTASDAAKLSTVVTHLTDAPVPLAFWAGYKEIVLVSSTHVRAWTVVTSQGDDGLVRAFPRRWLDLSGSLVKSVWDAALKAVMGVIVFRPGLTQAEIRWRLRSVYDRQEINELLQHLMEEGYAKRHVEAHDLRWACCGMPDDEEEKMTFWTVGEKKHWFSVFPEMRMHNVFSRVPVPANVKLFWDRVTISKITTIYFIFSVLHCIIQVIFQAQAFSINAKAATFLGNIIAQGNTSTAGFAIFGGSDLQWCTSVPASGDTSSCNVIWSLNGANNAAALGTGLNSTLYNSTATSASPSGSAYSALADTAPSPSVSPVRSSSVASVASVPPISDAVATATASPSVSSIASTSSIISSATHNTSSALSSATTATSQSSSAAVTSVATRSTSATGSASSASPSQQSVATEGSTRVLTVTVAPSAFSHEAGFAAVSQSVTRTFTVVVTPSATPTSTAAAGHDVDDDADEEHEGNHKRDQEVVGAVAGDGSKEVQINDFNGGKQITLDDKCLMALNWPESQVKNTKREDIVFICFQIWVLGMSLVALLNESIPHIFASLLTHIVATAWGGFQMFNTQEFHSDFVRLTTNGACGVNLLPTYWKARANAEIPSLVLNCVALLVSAFLSWRLVKLFGWQTFKRVGASLTINRVYNVVLVLSIVIQLSGFFIAVSGGLWIDQVFNGEIGRFTTRPSFFKALMIIVLVLLLPWLTIGWISVRRELRIGMLIFLFLSFLYLVGWSAMFVSNTFRLTFQQWRFFSLMTSASVFLAAVTVVLGILCRINFGKGLRRHLEGQEVLQDESPDYENEKSYSDEKFDFPSSNTPIPTFSAAFGSGPEVPPPSQMNFAPRTAGAPRFYGPSTFDPNGAIAYGVASPPRAESPSSVHSPEKGLIRHGSASSQHSVSSTSSTSSSGHSTGSNNTSRSKRWIIE</sequence>
<feature type="compositionally biased region" description="Low complexity" evidence="7">
    <location>
        <begin position="1847"/>
        <end position="1856"/>
    </location>
</feature>
<feature type="domain" description="Transcription factor tau subunit sfc3/Tfc3 C-terminal" evidence="10">
    <location>
        <begin position="1489"/>
        <end position="1857"/>
    </location>
</feature>
<evidence type="ECO:0000256" key="1">
    <source>
        <dbReference type="ARBA" id="ARBA00004123"/>
    </source>
</evidence>
<keyword evidence="6" id="KW-0175">Coiled coil</keyword>
<feature type="transmembrane region" description="Helical" evidence="8">
    <location>
        <begin position="2547"/>
        <end position="2568"/>
    </location>
</feature>
<dbReference type="OrthoDB" id="68020at2759"/>
<feature type="compositionally biased region" description="Pro residues" evidence="7">
    <location>
        <begin position="635"/>
        <end position="644"/>
    </location>
</feature>
<evidence type="ECO:0000256" key="2">
    <source>
        <dbReference type="ARBA" id="ARBA00022553"/>
    </source>
</evidence>
<keyword evidence="8" id="KW-0472">Membrane</keyword>
<feature type="transmembrane region" description="Helical" evidence="8">
    <location>
        <begin position="2694"/>
        <end position="2716"/>
    </location>
</feature>
<keyword evidence="8" id="KW-1133">Transmembrane helix</keyword>
<feature type="region of interest" description="Disordered" evidence="7">
    <location>
        <begin position="2765"/>
        <end position="2866"/>
    </location>
</feature>
<dbReference type="InterPro" id="IPR036388">
    <property type="entry name" value="WH-like_DNA-bd_sf"/>
</dbReference>
<feature type="compositionally biased region" description="Polar residues" evidence="7">
    <location>
        <begin position="789"/>
        <end position="805"/>
    </location>
</feature>
<organism evidence="11 12">
    <name type="scientific">Steccherinum ochraceum</name>
    <dbReference type="NCBI Taxonomy" id="92696"/>
    <lineage>
        <taxon>Eukaryota</taxon>
        <taxon>Fungi</taxon>
        <taxon>Dikarya</taxon>
        <taxon>Basidiomycota</taxon>
        <taxon>Agaricomycotina</taxon>
        <taxon>Agaricomycetes</taxon>
        <taxon>Polyporales</taxon>
        <taxon>Steccherinaceae</taxon>
        <taxon>Steccherinum</taxon>
    </lineage>
</organism>
<keyword evidence="12" id="KW-1185">Reference proteome</keyword>
<feature type="transmembrane region" description="Helical" evidence="8">
    <location>
        <begin position="2634"/>
        <end position="2654"/>
    </location>
</feature>
<feature type="compositionally biased region" description="Basic and acidic residues" evidence="7">
    <location>
        <begin position="1322"/>
        <end position="1343"/>
    </location>
</feature>
<feature type="region of interest" description="Disordered" evidence="7">
    <location>
        <begin position="494"/>
        <end position="826"/>
    </location>
</feature>
<accession>A0A4R0S2J5</accession>
<feature type="region of interest" description="Disordered" evidence="7">
    <location>
        <begin position="959"/>
        <end position="980"/>
    </location>
</feature>
<feature type="compositionally biased region" description="Polar residues" evidence="7">
    <location>
        <begin position="725"/>
        <end position="750"/>
    </location>
</feature>
<feature type="region of interest" description="Disordered" evidence="7">
    <location>
        <begin position="2332"/>
        <end position="2351"/>
    </location>
</feature>
<feature type="compositionally biased region" description="Pro residues" evidence="7">
    <location>
        <begin position="694"/>
        <end position="703"/>
    </location>
</feature>
<feature type="transmembrane region" description="Helical" evidence="8">
    <location>
        <begin position="2493"/>
        <end position="2512"/>
    </location>
</feature>
<feature type="region of interest" description="Disordered" evidence="7">
    <location>
        <begin position="289"/>
        <end position="317"/>
    </location>
</feature>
<dbReference type="InterPro" id="IPR044210">
    <property type="entry name" value="Tfc3-like"/>
</dbReference>
<feature type="compositionally biased region" description="Low complexity" evidence="7">
    <location>
        <begin position="2830"/>
        <end position="2858"/>
    </location>
</feature>
<feature type="region of interest" description="Disordered" evidence="7">
    <location>
        <begin position="1322"/>
        <end position="1350"/>
    </location>
</feature>
<dbReference type="Gene3D" id="1.10.10.10">
    <property type="entry name" value="Winged helix-like DNA-binding domain superfamily/Winged helix DNA-binding domain"/>
    <property type="match status" value="1"/>
</dbReference>